<dbReference type="GO" id="GO:0042450">
    <property type="term" value="P:L-arginine biosynthetic process via ornithine"/>
    <property type="evidence" value="ECO:0007669"/>
    <property type="project" value="UniProtKB-UniRule"/>
</dbReference>
<feature type="binding site" evidence="9">
    <location>
        <position position="88"/>
    </location>
    <ligand>
        <name>substrate</name>
    </ligand>
</feature>
<evidence type="ECO:0000256" key="3">
    <source>
        <dbReference type="ARBA" id="ARBA00022605"/>
    </source>
</evidence>
<accession>A0A858RKN1</accession>
<comment type="function">
    <text evidence="9">Catalyzes the ATP-dependent phosphorylation of N-acetyl-L-glutamate.</text>
</comment>
<keyword evidence="3 9" id="KW-0028">Amino-acid biosynthesis</keyword>
<dbReference type="EC" id="2.7.2.8" evidence="9"/>
<feature type="binding site" evidence="9">
    <location>
        <begin position="66"/>
        <end position="67"/>
    </location>
    <ligand>
        <name>substrate</name>
    </ligand>
</feature>
<feature type="site" description="Transition state stabilizer" evidence="9">
    <location>
        <position position="31"/>
    </location>
</feature>
<dbReference type="PIRSF" id="PIRSF000728">
    <property type="entry name" value="NAGK"/>
    <property type="match status" value="1"/>
</dbReference>
<keyword evidence="9" id="KW-0963">Cytoplasm</keyword>
<dbReference type="PANTHER" id="PTHR23342:SF0">
    <property type="entry name" value="N-ACETYLGLUTAMATE SYNTHASE, MITOCHONDRIAL"/>
    <property type="match status" value="1"/>
</dbReference>
<dbReference type="SUPFAM" id="SSF53633">
    <property type="entry name" value="Carbamate kinase-like"/>
    <property type="match status" value="1"/>
</dbReference>
<evidence type="ECO:0000256" key="8">
    <source>
        <dbReference type="ARBA" id="ARBA00048141"/>
    </source>
</evidence>
<keyword evidence="12" id="KW-1185">Reference proteome</keyword>
<evidence type="ECO:0000313" key="12">
    <source>
        <dbReference type="Proteomes" id="UP000501812"/>
    </source>
</evidence>
<dbReference type="InterPro" id="IPR037528">
    <property type="entry name" value="ArgB"/>
</dbReference>
<keyword evidence="5 9" id="KW-0547">Nucleotide-binding</keyword>
<evidence type="ECO:0000256" key="4">
    <source>
        <dbReference type="ARBA" id="ARBA00022679"/>
    </source>
</evidence>
<evidence type="ECO:0000256" key="7">
    <source>
        <dbReference type="ARBA" id="ARBA00022840"/>
    </source>
</evidence>
<dbReference type="FunFam" id="3.40.1160.10:FF:000004">
    <property type="entry name" value="Acetylglutamate kinase"/>
    <property type="match status" value="1"/>
</dbReference>
<dbReference type="HAMAP" id="MF_00082">
    <property type="entry name" value="ArgB"/>
    <property type="match status" value="1"/>
</dbReference>
<feature type="domain" description="Aspartate/glutamate/uridylate kinase" evidence="10">
    <location>
        <begin position="26"/>
        <end position="269"/>
    </location>
</feature>
<dbReference type="PRINTS" id="PR00474">
    <property type="entry name" value="GLU5KINASE"/>
</dbReference>
<dbReference type="KEGG" id="luo:HHL09_14895"/>
<evidence type="ECO:0000256" key="1">
    <source>
        <dbReference type="ARBA" id="ARBA00004828"/>
    </source>
</evidence>
<protein>
    <recommendedName>
        <fullName evidence="9">Acetylglutamate kinase</fullName>
        <ecNumber evidence="9">2.7.2.8</ecNumber>
    </recommendedName>
    <alternativeName>
        <fullName evidence="9">N-acetyl-L-glutamate 5-phosphotransferase</fullName>
    </alternativeName>
    <alternativeName>
        <fullName evidence="9">NAG kinase</fullName>
        <shortName evidence="9">NAGK</shortName>
    </alternativeName>
</protein>
<dbReference type="GO" id="GO:0005524">
    <property type="term" value="F:ATP binding"/>
    <property type="evidence" value="ECO:0007669"/>
    <property type="project" value="UniProtKB-UniRule"/>
</dbReference>
<evidence type="ECO:0000256" key="5">
    <source>
        <dbReference type="ARBA" id="ARBA00022741"/>
    </source>
</evidence>
<name>A0A858RKN1_9BACT</name>
<dbReference type="InterPro" id="IPR004662">
    <property type="entry name" value="AcgluKinase_fam"/>
</dbReference>
<proteinExistence type="inferred from homology"/>
<gene>
    <name evidence="9 11" type="primary">argB</name>
    <name evidence="11" type="ORF">HHL09_14895</name>
</gene>
<dbReference type="AlphaFoldDB" id="A0A858RKN1"/>
<keyword evidence="6 9" id="KW-0418">Kinase</keyword>
<comment type="similarity">
    <text evidence="9">Belongs to the acetylglutamate kinase family. ArgB subfamily.</text>
</comment>
<sequence length="292" mass="30675">MSLQHPIEKAEALIEALPYLQAFRGKTFLIKMGGSAMEDPDLVAKVMRDVVFLEVAGINPIVVHGGGKAISAAMKEAGLDAEFVGGFRVTSDEAISIVEKVLSNEINPGLVRMIRDLGGKAVGIAGTDVFLGEKMHATDAQGQRVDLGRVGEVVGCQLGQMDAAHRAGIVPVISPLAAELATGRPLNINADLAAAALAKELRVAKLVYLSDVPGLMKDPSNPDTLIKSVNRAQADELLSDGTISGGMIPKIKSAIDALNAGVRKVHFIDGRLPHALLLEIFTHGGIGTEVTR</sequence>
<keyword evidence="2 9" id="KW-0055">Arginine biosynthesis</keyword>
<organism evidence="11 12">
    <name type="scientific">Luteolibacter luteus</name>
    <dbReference type="NCBI Taxonomy" id="2728835"/>
    <lineage>
        <taxon>Bacteria</taxon>
        <taxon>Pseudomonadati</taxon>
        <taxon>Verrucomicrobiota</taxon>
        <taxon>Verrucomicrobiia</taxon>
        <taxon>Verrucomicrobiales</taxon>
        <taxon>Verrucomicrobiaceae</taxon>
        <taxon>Luteolibacter</taxon>
    </lineage>
</organism>
<dbReference type="GO" id="GO:0005737">
    <property type="term" value="C:cytoplasm"/>
    <property type="evidence" value="ECO:0007669"/>
    <property type="project" value="UniProtKB-SubCell"/>
</dbReference>
<keyword evidence="7 9" id="KW-0067">ATP-binding</keyword>
<dbReference type="InterPro" id="IPR001057">
    <property type="entry name" value="Glu/AcGlu_kinase"/>
</dbReference>
<comment type="catalytic activity">
    <reaction evidence="8 9">
        <text>N-acetyl-L-glutamate + ATP = N-acetyl-L-glutamyl 5-phosphate + ADP</text>
        <dbReference type="Rhea" id="RHEA:14629"/>
        <dbReference type="ChEBI" id="CHEBI:30616"/>
        <dbReference type="ChEBI" id="CHEBI:44337"/>
        <dbReference type="ChEBI" id="CHEBI:57936"/>
        <dbReference type="ChEBI" id="CHEBI:456216"/>
        <dbReference type="EC" id="2.7.2.8"/>
    </reaction>
</comment>
<comment type="pathway">
    <text evidence="1 9">Amino-acid biosynthesis; L-arginine biosynthesis; N(2)-acetyl-L-ornithine from L-glutamate: step 2/4.</text>
</comment>
<evidence type="ECO:0000256" key="9">
    <source>
        <dbReference type="HAMAP-Rule" id="MF_00082"/>
    </source>
</evidence>
<comment type="subcellular location">
    <subcellularLocation>
        <location evidence="9">Cytoplasm</location>
    </subcellularLocation>
</comment>
<dbReference type="NCBIfam" id="TIGR00761">
    <property type="entry name" value="argB"/>
    <property type="match status" value="1"/>
</dbReference>
<feature type="site" description="Transition state stabilizer" evidence="9">
    <location>
        <position position="250"/>
    </location>
</feature>
<dbReference type="RefSeq" id="WP_169455418.1">
    <property type="nucleotide sequence ID" value="NZ_CP051774.1"/>
</dbReference>
<dbReference type="Pfam" id="PF00696">
    <property type="entry name" value="AA_kinase"/>
    <property type="match status" value="1"/>
</dbReference>
<evidence type="ECO:0000256" key="2">
    <source>
        <dbReference type="ARBA" id="ARBA00022571"/>
    </source>
</evidence>
<feature type="binding site" evidence="9">
    <location>
        <position position="187"/>
    </location>
    <ligand>
        <name>substrate</name>
    </ligand>
</feature>
<evidence type="ECO:0000313" key="11">
    <source>
        <dbReference type="EMBL" id="QJE97018.1"/>
    </source>
</evidence>
<dbReference type="InterPro" id="IPR036393">
    <property type="entry name" value="AceGlu_kinase-like_sf"/>
</dbReference>
<reference evidence="11 12" key="1">
    <citation type="submission" date="2020-04" db="EMBL/GenBank/DDBJ databases">
        <title>Luteolibacter sp. G-1-1-1 isolated from soil.</title>
        <authorList>
            <person name="Dahal R.H."/>
        </authorList>
    </citation>
    <scope>NUCLEOTIDE SEQUENCE [LARGE SCALE GENOMIC DNA]</scope>
    <source>
        <strain evidence="11 12">G-1-1-1</strain>
    </source>
</reference>
<evidence type="ECO:0000256" key="6">
    <source>
        <dbReference type="ARBA" id="ARBA00022777"/>
    </source>
</evidence>
<dbReference type="PANTHER" id="PTHR23342">
    <property type="entry name" value="N-ACETYLGLUTAMATE SYNTHASE"/>
    <property type="match status" value="1"/>
</dbReference>
<dbReference type="Gene3D" id="3.40.1160.10">
    <property type="entry name" value="Acetylglutamate kinase-like"/>
    <property type="match status" value="1"/>
</dbReference>
<evidence type="ECO:0000259" key="10">
    <source>
        <dbReference type="Pfam" id="PF00696"/>
    </source>
</evidence>
<dbReference type="UniPathway" id="UPA00068">
    <property type="reaction ID" value="UER00107"/>
</dbReference>
<keyword evidence="4 9" id="KW-0808">Transferase</keyword>
<dbReference type="EMBL" id="CP051774">
    <property type="protein sequence ID" value="QJE97018.1"/>
    <property type="molecule type" value="Genomic_DNA"/>
</dbReference>
<dbReference type="Proteomes" id="UP000501812">
    <property type="component" value="Chromosome"/>
</dbReference>
<dbReference type="InterPro" id="IPR001048">
    <property type="entry name" value="Asp/Glu/Uridylate_kinase"/>
</dbReference>
<dbReference type="GO" id="GO:0003991">
    <property type="term" value="F:acetylglutamate kinase activity"/>
    <property type="evidence" value="ECO:0007669"/>
    <property type="project" value="UniProtKB-UniRule"/>
</dbReference>